<dbReference type="EMBL" id="JAKMXF010000324">
    <property type="protein sequence ID" value="KAI6648891.1"/>
    <property type="molecule type" value="Genomic_DNA"/>
</dbReference>
<proteinExistence type="predicted"/>
<gene>
    <name evidence="2" type="ORF">LOD99_6964</name>
</gene>
<accession>A0AAV7JJD3</accession>
<name>A0AAV7JJD3_9METZ</name>
<evidence type="ECO:0008006" key="4">
    <source>
        <dbReference type="Google" id="ProtNLM"/>
    </source>
</evidence>
<comment type="caution">
    <text evidence="2">The sequence shown here is derived from an EMBL/GenBank/DDBJ whole genome shotgun (WGS) entry which is preliminary data.</text>
</comment>
<feature type="compositionally biased region" description="Low complexity" evidence="1">
    <location>
        <begin position="267"/>
        <end position="281"/>
    </location>
</feature>
<organism evidence="2 3">
    <name type="scientific">Oopsacas minuta</name>
    <dbReference type="NCBI Taxonomy" id="111878"/>
    <lineage>
        <taxon>Eukaryota</taxon>
        <taxon>Metazoa</taxon>
        <taxon>Porifera</taxon>
        <taxon>Hexactinellida</taxon>
        <taxon>Hexasterophora</taxon>
        <taxon>Lyssacinosida</taxon>
        <taxon>Leucopsacidae</taxon>
        <taxon>Oopsacas</taxon>
    </lineage>
</organism>
<protein>
    <recommendedName>
        <fullName evidence="4">C2H2-type domain-containing protein</fullName>
    </recommendedName>
</protein>
<dbReference type="AlphaFoldDB" id="A0AAV7JJD3"/>
<dbReference type="Proteomes" id="UP001165289">
    <property type="component" value="Unassembled WGS sequence"/>
</dbReference>
<reference evidence="2 3" key="1">
    <citation type="journal article" date="2023" name="BMC Biol.">
        <title>The compact genome of the sponge Oopsacas minuta (Hexactinellida) is lacking key metazoan core genes.</title>
        <authorList>
            <person name="Santini S."/>
            <person name="Schenkelaars Q."/>
            <person name="Jourda C."/>
            <person name="Duchesne M."/>
            <person name="Belahbib H."/>
            <person name="Rocher C."/>
            <person name="Selva M."/>
            <person name="Riesgo A."/>
            <person name="Vervoort M."/>
            <person name="Leys S.P."/>
            <person name="Kodjabachian L."/>
            <person name="Le Bivic A."/>
            <person name="Borchiellini C."/>
            <person name="Claverie J.M."/>
            <person name="Renard E."/>
        </authorList>
    </citation>
    <scope>NUCLEOTIDE SEQUENCE [LARGE SCALE GENOMIC DNA]</scope>
    <source>
        <strain evidence="2">SPO-2</strain>
    </source>
</reference>
<evidence type="ECO:0000313" key="3">
    <source>
        <dbReference type="Proteomes" id="UP001165289"/>
    </source>
</evidence>
<evidence type="ECO:0000313" key="2">
    <source>
        <dbReference type="EMBL" id="KAI6648891.1"/>
    </source>
</evidence>
<feature type="region of interest" description="Disordered" evidence="1">
    <location>
        <begin position="265"/>
        <end position="294"/>
    </location>
</feature>
<evidence type="ECO:0000256" key="1">
    <source>
        <dbReference type="SAM" id="MobiDB-lite"/>
    </source>
</evidence>
<sequence>MEFATNNYFGSEYLETKILSAKDNLIQTTIDNSKLFFKQQASVNNEIDSEQQSISFLALQTSGIALKDDQSYYSLEPIPFITTLSSQTDNCFIDKPKSRARTPKLCRVCSKSVLDLRRHLEQCHKELSHLQIVKIVAESKRFRKDLKKQPSKSVRNVLLCPFMKETGEICNRPIVEYKLYQHLKFYHHIHPKSDEGIRLVRQARANPFASKSMFPDCGDNILESRKESPSKFDLDSEPYEVRLSFPVEETATALPTFTDTLSTHITSSPIQSDSQSSSPLPQTAPSSPIQSQPCVSTTPSSISCQVLSIGLNIAVSCANLASIAAPQETTCVVTKHENDTVFISIPSLTLSDA</sequence>
<keyword evidence="3" id="KW-1185">Reference proteome</keyword>
<feature type="compositionally biased region" description="Polar residues" evidence="1">
    <location>
        <begin position="283"/>
        <end position="294"/>
    </location>
</feature>